<evidence type="ECO:0000256" key="15">
    <source>
        <dbReference type="SAM" id="Phobius"/>
    </source>
</evidence>
<evidence type="ECO:0000256" key="5">
    <source>
        <dbReference type="ARBA" id="ARBA00013244"/>
    </source>
</evidence>
<keyword evidence="17" id="KW-1185">Reference proteome</keyword>
<dbReference type="EMBL" id="KZ346646">
    <property type="protein sequence ID" value="PIO69462.1"/>
    <property type="molecule type" value="Genomic_DNA"/>
</dbReference>
<dbReference type="GO" id="GO:0005789">
    <property type="term" value="C:endoplasmic reticulum membrane"/>
    <property type="evidence" value="ECO:0007669"/>
    <property type="project" value="UniProtKB-SubCell"/>
</dbReference>
<comment type="subcellular location">
    <subcellularLocation>
        <location evidence="1">Endoplasmic reticulum membrane</location>
        <topology evidence="1">Multi-pass membrane protein</topology>
    </subcellularLocation>
</comment>
<dbReference type="GO" id="GO:0006071">
    <property type="term" value="P:glycerol metabolic process"/>
    <property type="evidence" value="ECO:0007669"/>
    <property type="project" value="UniProtKB-KW"/>
</dbReference>
<comment type="pathway">
    <text evidence="3">Lipid metabolism.</text>
</comment>
<keyword evidence="14" id="KW-0012">Acyltransferase</keyword>
<keyword evidence="9" id="KW-0319">Glycerol metabolism</keyword>
<dbReference type="OrthoDB" id="264532at2759"/>
<dbReference type="Proteomes" id="UP000230423">
    <property type="component" value="Unassembled WGS sequence"/>
</dbReference>
<proteinExistence type="inferred from homology"/>
<reference evidence="16 17" key="1">
    <citation type="submission" date="2015-09" db="EMBL/GenBank/DDBJ databases">
        <title>Draft genome of the parasitic nematode Teladorsagia circumcincta isolate WARC Sus (inbred).</title>
        <authorList>
            <person name="Mitreva M."/>
        </authorList>
    </citation>
    <scope>NUCLEOTIDE SEQUENCE [LARGE SCALE GENOMIC DNA]</scope>
    <source>
        <strain evidence="16 17">S</strain>
    </source>
</reference>
<evidence type="ECO:0000256" key="9">
    <source>
        <dbReference type="ARBA" id="ARBA00022798"/>
    </source>
</evidence>
<dbReference type="EC" id="2.3.1.20" evidence="5"/>
<keyword evidence="12" id="KW-0443">Lipid metabolism</keyword>
<feature type="transmembrane region" description="Helical" evidence="15">
    <location>
        <begin position="48"/>
        <end position="67"/>
    </location>
</feature>
<keyword evidence="11 15" id="KW-1133">Transmembrane helix</keyword>
<keyword evidence="6" id="KW-0444">Lipid biosynthesis</keyword>
<evidence type="ECO:0000256" key="13">
    <source>
        <dbReference type="ARBA" id="ARBA00023136"/>
    </source>
</evidence>
<accession>A0A2G9UIB2</accession>
<feature type="transmembrane region" description="Helical" evidence="15">
    <location>
        <begin position="20"/>
        <end position="42"/>
    </location>
</feature>
<dbReference type="GO" id="GO:0004144">
    <property type="term" value="F:diacylglycerol O-acyltransferase activity"/>
    <property type="evidence" value="ECO:0007669"/>
    <property type="project" value="UniProtKB-EC"/>
</dbReference>
<keyword evidence="8 15" id="KW-0812">Transmembrane</keyword>
<dbReference type="PANTHER" id="PTHR12317">
    <property type="entry name" value="DIACYLGLYCEROL O-ACYLTRANSFERASE"/>
    <property type="match status" value="1"/>
</dbReference>
<evidence type="ECO:0000256" key="10">
    <source>
        <dbReference type="ARBA" id="ARBA00022824"/>
    </source>
</evidence>
<evidence type="ECO:0000256" key="14">
    <source>
        <dbReference type="ARBA" id="ARBA00023315"/>
    </source>
</evidence>
<evidence type="ECO:0000256" key="7">
    <source>
        <dbReference type="ARBA" id="ARBA00022679"/>
    </source>
</evidence>
<name>A0A2G9UIB2_TELCI</name>
<comment type="pathway">
    <text evidence="2">Glycerolipid metabolism; triacylglycerol biosynthesis.</text>
</comment>
<keyword evidence="10" id="KW-0256">Endoplasmic reticulum</keyword>
<gene>
    <name evidence="16" type="ORF">TELCIR_08711</name>
</gene>
<sequence length="139" mass="15745">MVQVLGIDFSPLTEPWDKKLQTLGVFIVYTMILPMIGMSLFLPLILNYLIACHPHGIICFGLYAAFIRETDVNKNRKFPNLHFLACTLKSNFYLMLRREWLLLSGFIDCSKESIRSALTARNAGQAVLLAVGKPCSRHL</sequence>
<evidence type="ECO:0000256" key="3">
    <source>
        <dbReference type="ARBA" id="ARBA00005189"/>
    </source>
</evidence>
<keyword evidence="7" id="KW-0808">Transferase</keyword>
<evidence type="ECO:0000256" key="12">
    <source>
        <dbReference type="ARBA" id="ARBA00023098"/>
    </source>
</evidence>
<evidence type="ECO:0000256" key="11">
    <source>
        <dbReference type="ARBA" id="ARBA00022989"/>
    </source>
</evidence>
<dbReference type="GO" id="GO:0019432">
    <property type="term" value="P:triglyceride biosynthetic process"/>
    <property type="evidence" value="ECO:0007669"/>
    <property type="project" value="TreeGrafter"/>
</dbReference>
<protein>
    <recommendedName>
        <fullName evidence="5">diacylglycerol O-acyltransferase</fullName>
        <ecNumber evidence="5">2.3.1.20</ecNumber>
    </recommendedName>
</protein>
<evidence type="ECO:0000313" key="17">
    <source>
        <dbReference type="Proteomes" id="UP000230423"/>
    </source>
</evidence>
<organism evidence="16 17">
    <name type="scientific">Teladorsagia circumcincta</name>
    <name type="common">Brown stomach worm</name>
    <name type="synonym">Ostertagia circumcincta</name>
    <dbReference type="NCBI Taxonomy" id="45464"/>
    <lineage>
        <taxon>Eukaryota</taxon>
        <taxon>Metazoa</taxon>
        <taxon>Ecdysozoa</taxon>
        <taxon>Nematoda</taxon>
        <taxon>Chromadorea</taxon>
        <taxon>Rhabditida</taxon>
        <taxon>Rhabditina</taxon>
        <taxon>Rhabditomorpha</taxon>
        <taxon>Strongyloidea</taxon>
        <taxon>Trichostrongylidae</taxon>
        <taxon>Teladorsagia</taxon>
    </lineage>
</organism>
<evidence type="ECO:0000256" key="1">
    <source>
        <dbReference type="ARBA" id="ARBA00004477"/>
    </source>
</evidence>
<dbReference type="InterPro" id="IPR007130">
    <property type="entry name" value="DAGAT"/>
</dbReference>
<evidence type="ECO:0000256" key="6">
    <source>
        <dbReference type="ARBA" id="ARBA00022516"/>
    </source>
</evidence>
<evidence type="ECO:0000256" key="4">
    <source>
        <dbReference type="ARBA" id="ARBA00005420"/>
    </source>
</evidence>
<comment type="similarity">
    <text evidence="4">Belongs to the diacylglycerol acyltransferase family.</text>
</comment>
<evidence type="ECO:0000313" key="16">
    <source>
        <dbReference type="EMBL" id="PIO69462.1"/>
    </source>
</evidence>
<dbReference type="PANTHER" id="PTHR12317:SF0">
    <property type="entry name" value="ACYLTRANSFERASE"/>
    <property type="match status" value="1"/>
</dbReference>
<dbReference type="Pfam" id="PF03982">
    <property type="entry name" value="DAGAT"/>
    <property type="match status" value="1"/>
</dbReference>
<evidence type="ECO:0000256" key="8">
    <source>
        <dbReference type="ARBA" id="ARBA00022692"/>
    </source>
</evidence>
<dbReference type="AlphaFoldDB" id="A0A2G9UIB2"/>
<evidence type="ECO:0000256" key="2">
    <source>
        <dbReference type="ARBA" id="ARBA00004771"/>
    </source>
</evidence>
<keyword evidence="13 15" id="KW-0472">Membrane</keyword>